<dbReference type="PANTHER" id="PTHR47955">
    <property type="entry name" value="CYTOCHROME P450 FAMILY 71 PROTEIN"/>
    <property type="match status" value="1"/>
</dbReference>
<name>A0ABM3RGC6_SPIOL</name>
<dbReference type="Pfam" id="PF00067">
    <property type="entry name" value="p450"/>
    <property type="match status" value="1"/>
</dbReference>
<dbReference type="PRINTS" id="PR00385">
    <property type="entry name" value="P450"/>
</dbReference>
<evidence type="ECO:0000256" key="2">
    <source>
        <dbReference type="ARBA" id="ARBA00022617"/>
    </source>
</evidence>
<dbReference type="InterPro" id="IPR002401">
    <property type="entry name" value="Cyt_P450_E_grp-I"/>
</dbReference>
<feature type="signal peptide" evidence="7">
    <location>
        <begin position="1"/>
        <end position="24"/>
    </location>
</feature>
<dbReference type="InterPro" id="IPR036396">
    <property type="entry name" value="Cyt_P450_sf"/>
</dbReference>
<dbReference type="Proteomes" id="UP000813463">
    <property type="component" value="Chromosome 3"/>
</dbReference>
<evidence type="ECO:0000256" key="1">
    <source>
        <dbReference type="ARBA" id="ARBA00010617"/>
    </source>
</evidence>
<feature type="chain" id="PRO_5046063536" evidence="7">
    <location>
        <begin position="25"/>
        <end position="500"/>
    </location>
</feature>
<dbReference type="RefSeq" id="XP_056694656.1">
    <property type="nucleotide sequence ID" value="XM_056838678.1"/>
</dbReference>
<evidence type="ECO:0000313" key="9">
    <source>
        <dbReference type="RefSeq" id="XP_056694656.1"/>
    </source>
</evidence>
<reference evidence="9" key="2">
    <citation type="submission" date="2025-08" db="UniProtKB">
        <authorList>
            <consortium name="RefSeq"/>
        </authorList>
    </citation>
    <scope>IDENTIFICATION</scope>
    <source>
        <tissue evidence="9">Leaf</tissue>
    </source>
</reference>
<dbReference type="Gene3D" id="1.10.630.10">
    <property type="entry name" value="Cytochrome P450"/>
    <property type="match status" value="1"/>
</dbReference>
<evidence type="ECO:0000313" key="8">
    <source>
        <dbReference type="Proteomes" id="UP000813463"/>
    </source>
</evidence>
<gene>
    <name evidence="9" type="primary">LOC110788874</name>
</gene>
<evidence type="ECO:0000256" key="6">
    <source>
        <dbReference type="RuleBase" id="RU000461"/>
    </source>
</evidence>
<dbReference type="CDD" id="cd11072">
    <property type="entry name" value="CYP71-like"/>
    <property type="match status" value="1"/>
</dbReference>
<sequence>MEFSWLYITLSIFSFLMLMKLWKKQTPKNLPPGPPKLPLIGNLHHLTKGNTFPHRRLAELAVVHGPMMHLKLGEVSTVIISSAEMAKEVMKTHDAVFCSRPSLMLGRELFYGSSDIGLAPYGEYWRQVRKISVLELFTAKRVQSFRPIREEEVADLIESLRSQAGSVVNLSNKLFGLTFNITARATFNKKGKDQEEFRALTEDIFKLSSGFSVVDVFPSIEFLYSIFGMKRKFKELVRQSNRILDPIIEEHKSKKIDQCIGEEEDLVDVLLKFHKDNVKTPQQFSLTADNIKTIILELFSAGTETTSTALEWAISELLKNPKEMKKAQAEVRRVYEGETAVDEKKLHELTYLKLVIKETLRLHPPAPLLVPRESMDKCQINSYDIPSKTRVLINAWAIGRDPEFWPEPERFNPERFDNNSSVDYKGTNFELIPFGAGRRMCPGVALGMANVELPLAMLLYHFDWKLPSGLSPEYLDMNEAFGLTVRRKNDLQVIPIPYPY</sequence>
<protein>
    <submittedName>
        <fullName evidence="9">Desmethyl-deoxy-podophyllotoxin synthase</fullName>
    </submittedName>
</protein>
<keyword evidence="6" id="KW-0503">Monooxygenase</keyword>
<dbReference type="PRINTS" id="PR00463">
    <property type="entry name" value="EP450I"/>
</dbReference>
<proteinExistence type="inferred from homology"/>
<dbReference type="GeneID" id="110788874"/>
<dbReference type="InterPro" id="IPR017972">
    <property type="entry name" value="Cyt_P450_CS"/>
</dbReference>
<keyword evidence="5 6" id="KW-0408">Iron</keyword>
<evidence type="ECO:0000256" key="5">
    <source>
        <dbReference type="ARBA" id="ARBA00023004"/>
    </source>
</evidence>
<reference evidence="8" key="1">
    <citation type="journal article" date="2021" name="Nat. Commun.">
        <title>Genomic analyses provide insights into spinach domestication and the genetic basis of agronomic traits.</title>
        <authorList>
            <person name="Cai X."/>
            <person name="Sun X."/>
            <person name="Xu C."/>
            <person name="Sun H."/>
            <person name="Wang X."/>
            <person name="Ge C."/>
            <person name="Zhang Z."/>
            <person name="Wang Q."/>
            <person name="Fei Z."/>
            <person name="Jiao C."/>
            <person name="Wang Q."/>
        </authorList>
    </citation>
    <scope>NUCLEOTIDE SEQUENCE [LARGE SCALE GENOMIC DNA]</scope>
    <source>
        <strain evidence="8">cv. Varoflay</strain>
    </source>
</reference>
<comment type="similarity">
    <text evidence="1 6">Belongs to the cytochrome P450 family.</text>
</comment>
<evidence type="ECO:0000256" key="7">
    <source>
        <dbReference type="SAM" id="SignalP"/>
    </source>
</evidence>
<keyword evidence="4 6" id="KW-0560">Oxidoreductase</keyword>
<keyword evidence="3 6" id="KW-0479">Metal-binding</keyword>
<dbReference type="SUPFAM" id="SSF48264">
    <property type="entry name" value="Cytochrome P450"/>
    <property type="match status" value="1"/>
</dbReference>
<keyword evidence="8" id="KW-1185">Reference proteome</keyword>
<keyword evidence="7" id="KW-0732">Signal</keyword>
<dbReference type="PANTHER" id="PTHR47955:SF8">
    <property type="entry name" value="CYTOCHROME P450 71D11-LIKE"/>
    <property type="match status" value="1"/>
</dbReference>
<keyword evidence="2 6" id="KW-0349">Heme</keyword>
<evidence type="ECO:0000256" key="3">
    <source>
        <dbReference type="ARBA" id="ARBA00022723"/>
    </source>
</evidence>
<accession>A0ABM3RGC6</accession>
<organism evidence="8 9">
    <name type="scientific">Spinacia oleracea</name>
    <name type="common">Spinach</name>
    <dbReference type="NCBI Taxonomy" id="3562"/>
    <lineage>
        <taxon>Eukaryota</taxon>
        <taxon>Viridiplantae</taxon>
        <taxon>Streptophyta</taxon>
        <taxon>Embryophyta</taxon>
        <taxon>Tracheophyta</taxon>
        <taxon>Spermatophyta</taxon>
        <taxon>Magnoliopsida</taxon>
        <taxon>eudicotyledons</taxon>
        <taxon>Gunneridae</taxon>
        <taxon>Pentapetalae</taxon>
        <taxon>Caryophyllales</taxon>
        <taxon>Chenopodiaceae</taxon>
        <taxon>Chenopodioideae</taxon>
        <taxon>Anserineae</taxon>
        <taxon>Spinacia</taxon>
    </lineage>
</organism>
<dbReference type="InterPro" id="IPR001128">
    <property type="entry name" value="Cyt_P450"/>
</dbReference>
<dbReference type="PROSITE" id="PS00086">
    <property type="entry name" value="CYTOCHROME_P450"/>
    <property type="match status" value="1"/>
</dbReference>
<evidence type="ECO:0000256" key="4">
    <source>
        <dbReference type="ARBA" id="ARBA00023002"/>
    </source>
</evidence>